<feature type="region of interest" description="Disordered" evidence="1">
    <location>
        <begin position="1"/>
        <end position="29"/>
    </location>
</feature>
<evidence type="ECO:0000256" key="1">
    <source>
        <dbReference type="SAM" id="MobiDB-lite"/>
    </source>
</evidence>
<evidence type="ECO:0000313" key="3">
    <source>
        <dbReference type="Proteomes" id="UP000829685"/>
    </source>
</evidence>
<reference evidence="2" key="1">
    <citation type="submission" date="2021-03" db="EMBL/GenBank/DDBJ databases">
        <title>Revisited historic fungal species revealed as producer of novel bioactive compounds through whole genome sequencing and comparative genomics.</title>
        <authorList>
            <person name="Vignolle G.A."/>
            <person name="Hochenegger N."/>
            <person name="Mach R.L."/>
            <person name="Mach-Aigner A.R."/>
            <person name="Javad Rahimi M."/>
            <person name="Salim K.A."/>
            <person name="Chan C.M."/>
            <person name="Lim L.B.L."/>
            <person name="Cai F."/>
            <person name="Druzhinina I.S."/>
            <person name="U'Ren J.M."/>
            <person name="Derntl C."/>
        </authorList>
    </citation>
    <scope>NUCLEOTIDE SEQUENCE</scope>
    <source>
        <strain evidence="2">TUCIM 5799</strain>
    </source>
</reference>
<accession>A0A9P9W7L8</accession>
<comment type="caution">
    <text evidence="2">The sequence shown here is derived from an EMBL/GenBank/DDBJ whole genome shotgun (WGS) entry which is preliminary data.</text>
</comment>
<dbReference type="EMBL" id="JAFIMR010000112">
    <property type="protein sequence ID" value="KAI1847126.1"/>
    <property type="molecule type" value="Genomic_DNA"/>
</dbReference>
<organism evidence="2 3">
    <name type="scientific">Neoarthrinium moseri</name>
    <dbReference type="NCBI Taxonomy" id="1658444"/>
    <lineage>
        <taxon>Eukaryota</taxon>
        <taxon>Fungi</taxon>
        <taxon>Dikarya</taxon>
        <taxon>Ascomycota</taxon>
        <taxon>Pezizomycotina</taxon>
        <taxon>Sordariomycetes</taxon>
        <taxon>Xylariomycetidae</taxon>
        <taxon>Amphisphaeriales</taxon>
        <taxon>Apiosporaceae</taxon>
        <taxon>Neoarthrinium</taxon>
    </lineage>
</organism>
<sequence>MYLTTDPKRASKPPHLVTEPETSSEEEKARVDDVKALALQAFRAEVTGPVLELLIKARAWQSIQLTKNQYHLLYDLAKAPPLSHAMMGVRYDWMPNPDGYGVLTVRNADSRGPAP</sequence>
<keyword evidence="3" id="KW-1185">Reference proteome</keyword>
<gene>
    <name evidence="2" type="ORF">JX265_014004</name>
</gene>
<dbReference type="Proteomes" id="UP000829685">
    <property type="component" value="Unassembled WGS sequence"/>
</dbReference>
<evidence type="ECO:0000313" key="2">
    <source>
        <dbReference type="EMBL" id="KAI1847126.1"/>
    </source>
</evidence>
<protein>
    <submittedName>
        <fullName evidence="2">Uncharacterized protein</fullName>
    </submittedName>
</protein>
<proteinExistence type="predicted"/>
<dbReference type="AlphaFoldDB" id="A0A9P9W7L8"/>
<name>A0A9P9W7L8_9PEZI</name>